<dbReference type="PANTHER" id="PTHR40050:SF1">
    <property type="entry name" value="INNER SPORE COAT PROTEIN H"/>
    <property type="match status" value="1"/>
</dbReference>
<dbReference type="Pfam" id="PF08757">
    <property type="entry name" value="CotH"/>
    <property type="match status" value="1"/>
</dbReference>
<reference evidence="1" key="1">
    <citation type="submission" date="2018-06" db="EMBL/GenBank/DDBJ databases">
        <authorList>
            <person name="Zhirakovskaya E."/>
        </authorList>
    </citation>
    <scope>NUCLEOTIDE SEQUENCE</scope>
</reference>
<dbReference type="PANTHER" id="PTHR40050">
    <property type="entry name" value="INNER SPORE COAT PROTEIN H"/>
    <property type="match status" value="1"/>
</dbReference>
<accession>A0A3B0TD65</accession>
<dbReference type="EMBL" id="UOEL01000123">
    <property type="protein sequence ID" value="VAW14830.1"/>
    <property type="molecule type" value="Genomic_DNA"/>
</dbReference>
<proteinExistence type="predicted"/>
<protein>
    <recommendedName>
        <fullName evidence="2">Spore coat protein CotH</fullName>
    </recommendedName>
</protein>
<organism evidence="1">
    <name type="scientific">hydrothermal vent metagenome</name>
    <dbReference type="NCBI Taxonomy" id="652676"/>
    <lineage>
        <taxon>unclassified sequences</taxon>
        <taxon>metagenomes</taxon>
        <taxon>ecological metagenomes</taxon>
    </lineage>
</organism>
<evidence type="ECO:0000313" key="1">
    <source>
        <dbReference type="EMBL" id="VAW14830.1"/>
    </source>
</evidence>
<evidence type="ECO:0008006" key="2">
    <source>
        <dbReference type="Google" id="ProtNLM"/>
    </source>
</evidence>
<dbReference type="InterPro" id="IPR014867">
    <property type="entry name" value="Spore_coat_CotH_CotH2/3/7"/>
</dbReference>
<dbReference type="AlphaFoldDB" id="A0A3B0TD65"/>
<sequence length="463" mass="52492">MSKKESPFRSLAYKSLFFIVLPIAISACSSDDNVVPIPEKEQQEEQEIAAEDKLPLFSITTENGAEIVDEPKVNAQMTITEKGTVSFDGRIGIEIRGSSSQMFPKKSFGFETRDADNNDTDVSLLGLPEEEDWILHGPYSDKSLVRNLLIYDLSREMDRYASRSHLVELDINGSFGGVYVFMEKLKRDKERIDINKLKDDENSGEDLTGGYILKIDKGYDEQNAFTSAYGSSIGSESQEVRFIYTYPKADKITPEQKDYIATYINDFETALASDEFTDPVSGYTAYADMDSFVDFFILNELSNNVDGYRISTYMHKDKNEKLKMGPIWDFNLAFGNADYCSGGETNVWAYKFNERCPEDNFSVPFWWDRLLTDPAFVLRLQERWSALRGGTLSDSAILGKIDGYVAVMDKAGAIKTNYETWSVLGVYVWPNNFVGDNYGDEIGYLKSWITNRTIWMDDAINGL</sequence>
<dbReference type="PROSITE" id="PS51257">
    <property type="entry name" value="PROKAR_LIPOPROTEIN"/>
    <property type="match status" value="1"/>
</dbReference>
<name>A0A3B0TD65_9ZZZZ</name>
<gene>
    <name evidence="1" type="ORF">MNBD_BACTEROID03-2053</name>
</gene>